<dbReference type="SUPFAM" id="SSF55816">
    <property type="entry name" value="5'-nucleotidase (syn. UDP-sugar hydrolase), C-terminal domain"/>
    <property type="match status" value="1"/>
</dbReference>
<dbReference type="GO" id="GO:0016787">
    <property type="term" value="F:hydrolase activity"/>
    <property type="evidence" value="ECO:0007669"/>
    <property type="project" value="UniProtKB-KW"/>
</dbReference>
<dbReference type="InterPro" id="IPR036907">
    <property type="entry name" value="5'-Nucleotdase_C_sf"/>
</dbReference>
<dbReference type="SUPFAM" id="SSF56300">
    <property type="entry name" value="Metallo-dependent phosphatases"/>
    <property type="match status" value="1"/>
</dbReference>
<dbReference type="PRINTS" id="PR01607">
    <property type="entry name" value="APYRASEFAMLY"/>
</dbReference>
<dbReference type="InterPro" id="IPR008334">
    <property type="entry name" value="5'-Nucleotdase_C"/>
</dbReference>
<proteinExistence type="inferred from homology"/>
<dbReference type="InterPro" id="IPR006179">
    <property type="entry name" value="5_nucleotidase/apyrase"/>
</dbReference>
<keyword evidence="6" id="KW-1185">Reference proteome</keyword>
<dbReference type="Pfam" id="PF02872">
    <property type="entry name" value="5_nucleotid_C"/>
    <property type="match status" value="1"/>
</dbReference>
<keyword evidence="2 5" id="KW-0378">Hydrolase</keyword>
<evidence type="ECO:0000259" key="3">
    <source>
        <dbReference type="Pfam" id="PF00149"/>
    </source>
</evidence>
<name>A0ABU4WDY5_9FUSO</name>
<dbReference type="Pfam" id="PF00149">
    <property type="entry name" value="Metallophos"/>
    <property type="match status" value="1"/>
</dbReference>
<evidence type="ECO:0000256" key="2">
    <source>
        <dbReference type="RuleBase" id="RU362119"/>
    </source>
</evidence>
<comment type="caution">
    <text evidence="5">The sequence shown here is derived from an EMBL/GenBank/DDBJ whole genome shotgun (WGS) entry which is preliminary data.</text>
</comment>
<reference evidence="6" key="1">
    <citation type="submission" date="2023-07" db="EMBL/GenBank/DDBJ databases">
        <authorList>
            <person name="Colorado M.A."/>
            <person name="Villamil L.M."/>
            <person name="Melo J.F."/>
            <person name="Rodriguez J.A."/>
            <person name="Ruiz R.Y."/>
        </authorList>
    </citation>
    <scope>NUCLEOTIDE SEQUENCE [LARGE SCALE GENOMIC DNA]</scope>
    <source>
        <strain evidence="6">C33</strain>
    </source>
</reference>
<keyword evidence="2" id="KW-0547">Nucleotide-binding</keyword>
<feature type="domain" description="5'-Nucleotidase C-terminal" evidence="4">
    <location>
        <begin position="307"/>
        <end position="448"/>
    </location>
</feature>
<comment type="similarity">
    <text evidence="2">Belongs to the 5'-nucleotidase family.</text>
</comment>
<dbReference type="RefSeq" id="WP_320314279.1">
    <property type="nucleotide sequence ID" value="NZ_JAVIKH010000016.1"/>
</dbReference>
<evidence type="ECO:0000313" key="5">
    <source>
        <dbReference type="EMBL" id="MDX8336924.1"/>
    </source>
</evidence>
<dbReference type="Proteomes" id="UP001279681">
    <property type="component" value="Unassembled WGS sequence"/>
</dbReference>
<sequence>MEFNNTNYDLTFIHINDIHGRINGENDGIDISKFFTFLKKLREDKKNGRVFLIDSGDTLHGTSFANLSKGESIVEVFNLLGFDYTTLGNHDFNYGYEHLKKLLVLQNYKTLALNLIDNDNSNLLSYDIIEVNGFNVCFFGIITPETYYKTSFKNIKDLAIINPEEAFIQLSNKLKDKKIDFYVGITHLGLDKSTQEIYKSSNLAEKFPEINILFDGHSHTEIKENYFINKTLISQTGNYNKKVALTQVKLREKKNNHEFFYRLFDKNDFEVYESDFKIQNKIRTIQNSQESITKTIIGKSSIFLAGDRELVRKTETNLTQLITDAILWKTKCDVVLINGGSIRDSIAKGNVTIGDIVNSLPFGNCIVTKKIKGNDLKVALENGLKAYPESLGAMAQVSGMEVFFNPNNPPFKKINNIYINKNPFSLDFDYCVAMTDFMALGGEEYTSLVYGDEINHYSTVEDIVIEYIKKFGINTTNHIVPRLIAKAN</sequence>
<dbReference type="InterPro" id="IPR004843">
    <property type="entry name" value="Calcineurin-like_PHP"/>
</dbReference>
<organism evidence="5 6">
    <name type="scientific">Candidatus Cetobacterium colombiensis</name>
    <dbReference type="NCBI Taxonomy" id="3073100"/>
    <lineage>
        <taxon>Bacteria</taxon>
        <taxon>Fusobacteriati</taxon>
        <taxon>Fusobacteriota</taxon>
        <taxon>Fusobacteriia</taxon>
        <taxon>Fusobacteriales</taxon>
        <taxon>Fusobacteriaceae</taxon>
        <taxon>Cetobacterium</taxon>
    </lineage>
</organism>
<dbReference type="PANTHER" id="PTHR11575">
    <property type="entry name" value="5'-NUCLEOTIDASE-RELATED"/>
    <property type="match status" value="1"/>
</dbReference>
<dbReference type="PANTHER" id="PTHR11575:SF24">
    <property type="entry name" value="5'-NUCLEOTIDASE"/>
    <property type="match status" value="1"/>
</dbReference>
<evidence type="ECO:0000259" key="4">
    <source>
        <dbReference type="Pfam" id="PF02872"/>
    </source>
</evidence>
<gene>
    <name evidence="5" type="ORF">RFV38_10515</name>
</gene>
<evidence type="ECO:0000256" key="1">
    <source>
        <dbReference type="ARBA" id="ARBA00022729"/>
    </source>
</evidence>
<protein>
    <submittedName>
        <fullName evidence="5">Bifunctional UDP-sugar hydrolase/5'-nucleotidase</fullName>
    </submittedName>
</protein>
<feature type="domain" description="Calcineurin-like phosphoesterase" evidence="3">
    <location>
        <begin position="11"/>
        <end position="220"/>
    </location>
</feature>
<dbReference type="Gene3D" id="3.60.21.10">
    <property type="match status" value="1"/>
</dbReference>
<evidence type="ECO:0000313" key="6">
    <source>
        <dbReference type="Proteomes" id="UP001279681"/>
    </source>
</evidence>
<keyword evidence="1" id="KW-0732">Signal</keyword>
<dbReference type="EMBL" id="JAVIKH010000016">
    <property type="protein sequence ID" value="MDX8336924.1"/>
    <property type="molecule type" value="Genomic_DNA"/>
</dbReference>
<dbReference type="InterPro" id="IPR029052">
    <property type="entry name" value="Metallo-depent_PP-like"/>
</dbReference>
<accession>A0ABU4WDY5</accession>
<dbReference type="Gene3D" id="3.90.780.10">
    <property type="entry name" value="5'-Nucleotidase, C-terminal domain"/>
    <property type="match status" value="1"/>
</dbReference>